<accession>A0A0B4ESN9</accession>
<dbReference type="GO" id="GO:0016987">
    <property type="term" value="F:sigma factor activity"/>
    <property type="evidence" value="ECO:0007669"/>
    <property type="project" value="InterPro"/>
</dbReference>
<evidence type="ECO:0000259" key="1">
    <source>
        <dbReference type="Pfam" id="PF03979"/>
    </source>
</evidence>
<dbReference type="Gene3D" id="1.10.220.120">
    <property type="entry name" value="Sigma-70 factor, region 1.1"/>
    <property type="match status" value="1"/>
</dbReference>
<dbReference type="Pfam" id="PF03979">
    <property type="entry name" value="Sigma70_r1_1"/>
    <property type="match status" value="1"/>
</dbReference>
<dbReference type="EMBL" id="AUZI01000008">
    <property type="protein sequence ID" value="KID50050.1"/>
    <property type="molecule type" value="Genomic_DNA"/>
</dbReference>
<evidence type="ECO:0000313" key="2">
    <source>
        <dbReference type="EMBL" id="KID50050.1"/>
    </source>
</evidence>
<name>A0A0B4ESN9_9FUSO</name>
<proteinExistence type="predicted"/>
<gene>
    <name evidence="2" type="ORF">C095_01205</name>
</gene>
<reference evidence="2 3" key="1">
    <citation type="submission" date="2013-08" db="EMBL/GenBank/DDBJ databases">
        <title>An opportunistic ruminal bacterium that causes liver abscesses in cattle.</title>
        <authorList>
            <person name="Benahmed F.H."/>
            <person name="Rasmussen M."/>
            <person name="Harbottle H."/>
            <person name="Soppet D."/>
            <person name="Nagaraja T.G."/>
            <person name="Davidson M."/>
        </authorList>
    </citation>
    <scope>NUCLEOTIDE SEQUENCE [LARGE SCALE GENOMIC DNA]</scope>
    <source>
        <strain evidence="2 3">B35</strain>
    </source>
</reference>
<dbReference type="InterPro" id="IPR042189">
    <property type="entry name" value="RNA_pol_sigma_70_r1_1_sf"/>
</dbReference>
<organism evidence="2 3">
    <name type="scientific">Fusobacterium necrophorum subsp. funduliforme B35</name>
    <dbReference type="NCBI Taxonomy" id="1226633"/>
    <lineage>
        <taxon>Bacteria</taxon>
        <taxon>Fusobacteriati</taxon>
        <taxon>Fusobacteriota</taxon>
        <taxon>Fusobacteriia</taxon>
        <taxon>Fusobacteriales</taxon>
        <taxon>Fusobacteriaceae</taxon>
        <taxon>Fusobacterium</taxon>
    </lineage>
</organism>
<dbReference type="PATRIC" id="fig|1226633.4.peg.237"/>
<dbReference type="GO" id="GO:0003677">
    <property type="term" value="F:DNA binding"/>
    <property type="evidence" value="ECO:0007669"/>
    <property type="project" value="InterPro"/>
</dbReference>
<feature type="domain" description="RNA polymerase sigma factor 70 region 1.1" evidence="1">
    <location>
        <begin position="7"/>
        <end position="67"/>
    </location>
</feature>
<evidence type="ECO:0000313" key="3">
    <source>
        <dbReference type="Proteomes" id="UP000031184"/>
    </source>
</evidence>
<sequence>MREFIKNEKVLSLIRKAMKEKVITYEEINDELKEDFPLEQIDKLISGMIEQGIEIKKKASLEKEKKKKQRKKL</sequence>
<protein>
    <recommendedName>
        <fullName evidence="1">RNA polymerase sigma factor 70 region 1.1 domain-containing protein</fullName>
    </recommendedName>
</protein>
<dbReference type="AlphaFoldDB" id="A0A0B4ESN9"/>
<comment type="caution">
    <text evidence="2">The sequence shown here is derived from an EMBL/GenBank/DDBJ whole genome shotgun (WGS) entry which is preliminary data.</text>
</comment>
<dbReference type="InterPro" id="IPR007127">
    <property type="entry name" value="RNA_pol_sigma_70_r1_1"/>
</dbReference>
<dbReference type="Proteomes" id="UP000031184">
    <property type="component" value="Unassembled WGS sequence"/>
</dbReference>